<name>A0AAE1G3W7_PETCI</name>
<protein>
    <submittedName>
        <fullName evidence="1">Uncharacterized protein</fullName>
    </submittedName>
</protein>
<proteinExistence type="predicted"/>
<gene>
    <name evidence="1" type="ORF">Pcinc_012820</name>
</gene>
<dbReference type="EMBL" id="JAWQEG010001052">
    <property type="protein sequence ID" value="KAK3882828.1"/>
    <property type="molecule type" value="Genomic_DNA"/>
</dbReference>
<dbReference type="Proteomes" id="UP001286313">
    <property type="component" value="Unassembled WGS sequence"/>
</dbReference>
<evidence type="ECO:0000313" key="1">
    <source>
        <dbReference type="EMBL" id="KAK3882828.1"/>
    </source>
</evidence>
<comment type="caution">
    <text evidence="1">The sequence shown here is derived from an EMBL/GenBank/DDBJ whole genome shotgun (WGS) entry which is preliminary data.</text>
</comment>
<organism evidence="1 2">
    <name type="scientific">Petrolisthes cinctipes</name>
    <name type="common">Flat porcelain crab</name>
    <dbReference type="NCBI Taxonomy" id="88211"/>
    <lineage>
        <taxon>Eukaryota</taxon>
        <taxon>Metazoa</taxon>
        <taxon>Ecdysozoa</taxon>
        <taxon>Arthropoda</taxon>
        <taxon>Crustacea</taxon>
        <taxon>Multicrustacea</taxon>
        <taxon>Malacostraca</taxon>
        <taxon>Eumalacostraca</taxon>
        <taxon>Eucarida</taxon>
        <taxon>Decapoda</taxon>
        <taxon>Pleocyemata</taxon>
        <taxon>Anomura</taxon>
        <taxon>Galatheoidea</taxon>
        <taxon>Porcellanidae</taxon>
        <taxon>Petrolisthes</taxon>
    </lineage>
</organism>
<dbReference type="AlphaFoldDB" id="A0AAE1G3W7"/>
<accession>A0AAE1G3W7</accession>
<evidence type="ECO:0000313" key="2">
    <source>
        <dbReference type="Proteomes" id="UP001286313"/>
    </source>
</evidence>
<sequence>MYVLSHPSCHPSSSLASIISTLPLSLHSLTLSTLIFIMLATLPLCHFHHCAAATSLLPPLLLSSQHFATECCGGGFCTPLSSLPPPPPPCQHPPLLPASPPPPPVVSTPLTLSSISPALSIFQHPLAPNSTSRSILSPAPTPQLLQSSIIPLPSPSPSHSHPVLPMHPFSNPQLFLYFPTHSTPVLHHLFFKPSQFLSSPLLTPFPFSPSPQQSPSPHLVSLFLSSPYLLPLFHPPLSTLPFPPPRLSIPLLSLPSSPFHPSPPPPTSSLYSSPLPTLFPFSPFPSHLVSLFLSSPYLLPLFHPPLSTLPFPPPRLSIPLLSLPSFPFSPFPSPSPPRLSIPLLSLPSSHFHPSPPPPTSSLYSSPLPTRFPFSPFPSPSHLVSLFLSSPPPSSPFHPSPPPHHLVSSLSGWYGGNFGLG</sequence>
<reference evidence="1" key="1">
    <citation type="submission" date="2023-10" db="EMBL/GenBank/DDBJ databases">
        <title>Genome assemblies of two species of porcelain crab, Petrolisthes cinctipes and Petrolisthes manimaculis (Anomura: Porcellanidae).</title>
        <authorList>
            <person name="Angst P."/>
        </authorList>
    </citation>
    <scope>NUCLEOTIDE SEQUENCE</scope>
    <source>
        <strain evidence="1">PB745_01</strain>
        <tissue evidence="1">Gill</tissue>
    </source>
</reference>
<keyword evidence="2" id="KW-1185">Reference proteome</keyword>